<dbReference type="AlphaFoldDB" id="A0A8T0I2N6"/>
<comment type="subcellular location">
    <subcellularLocation>
        <location evidence="1">Nucleus</location>
    </subcellularLocation>
</comment>
<evidence type="ECO:0000256" key="2">
    <source>
        <dbReference type="ARBA" id="ARBA00023125"/>
    </source>
</evidence>
<feature type="region of interest" description="Disordered" evidence="5">
    <location>
        <begin position="1"/>
        <end position="61"/>
    </location>
</feature>
<evidence type="ECO:0000256" key="1">
    <source>
        <dbReference type="ARBA" id="ARBA00004123"/>
    </source>
</evidence>
<sequence>MKEAKGKKGAGTVAKRDVKEKVTKVQDKDIKKRKGAVKEAKAKKPKPAKKVKDPNAPKRPPTAFFIFLNEFRKTFKEENPDVKGVTAVGKAGGERWKSMSEAEKQPFMSKAVQKKSEYDKTLSAYKSKQDDEEDEEPEAEESDKSKSEINDDDEEEEEVRSFLCSGLSLEGCYCGIIKFVLWLIGVCVGDLCGCVWFICRRTMIWKTKL</sequence>
<evidence type="ECO:0000313" key="8">
    <source>
        <dbReference type="EMBL" id="KAG0577277.1"/>
    </source>
</evidence>
<evidence type="ECO:0000259" key="7">
    <source>
        <dbReference type="PROSITE" id="PS50118"/>
    </source>
</evidence>
<dbReference type="CDD" id="cd22005">
    <property type="entry name" value="HMG-box_AtHMGB1-like"/>
    <property type="match status" value="1"/>
</dbReference>
<dbReference type="EMBL" id="CM026425">
    <property type="protein sequence ID" value="KAG0577277.1"/>
    <property type="molecule type" value="Genomic_DNA"/>
</dbReference>
<dbReference type="Pfam" id="PF00505">
    <property type="entry name" value="HMG_box"/>
    <property type="match status" value="1"/>
</dbReference>
<name>A0A8T0I2N6_CERPU</name>
<evidence type="ECO:0000256" key="6">
    <source>
        <dbReference type="SAM" id="Phobius"/>
    </source>
</evidence>
<dbReference type="Gene3D" id="1.10.30.10">
    <property type="entry name" value="High mobility group box domain"/>
    <property type="match status" value="1"/>
</dbReference>
<feature type="region of interest" description="Disordered" evidence="5">
    <location>
        <begin position="90"/>
        <end position="154"/>
    </location>
</feature>
<feature type="compositionally biased region" description="Basic and acidic residues" evidence="5">
    <location>
        <begin position="14"/>
        <end position="42"/>
    </location>
</feature>
<dbReference type="Proteomes" id="UP000822688">
    <property type="component" value="Chromosome 5"/>
</dbReference>
<comment type="caution">
    <text evidence="8">The sequence shown here is derived from an EMBL/GenBank/DDBJ whole genome shotgun (WGS) entry which is preliminary data.</text>
</comment>
<dbReference type="PANTHER" id="PTHR46261">
    <property type="entry name" value="HIGH MOBILITY GROUP B PROTEIN 4-RELATED"/>
    <property type="match status" value="1"/>
</dbReference>
<gene>
    <name evidence="8" type="ORF">KC19_5G144300</name>
</gene>
<feature type="compositionally biased region" description="Basic and acidic residues" evidence="5">
    <location>
        <begin position="92"/>
        <end position="104"/>
    </location>
</feature>
<evidence type="ECO:0000256" key="3">
    <source>
        <dbReference type="ARBA" id="ARBA00023242"/>
    </source>
</evidence>
<dbReference type="GO" id="GO:0003677">
    <property type="term" value="F:DNA binding"/>
    <property type="evidence" value="ECO:0007669"/>
    <property type="project" value="UniProtKB-UniRule"/>
</dbReference>
<keyword evidence="9" id="KW-1185">Reference proteome</keyword>
<dbReference type="PANTHER" id="PTHR46261:SF18">
    <property type="entry name" value="DNA-BINDING PROTEIN MNB1B"/>
    <property type="match status" value="1"/>
</dbReference>
<evidence type="ECO:0000256" key="4">
    <source>
        <dbReference type="PROSITE-ProRule" id="PRU00267"/>
    </source>
</evidence>
<dbReference type="SUPFAM" id="SSF47095">
    <property type="entry name" value="HMG-box"/>
    <property type="match status" value="1"/>
</dbReference>
<protein>
    <recommendedName>
        <fullName evidence="7">HMG box domain-containing protein</fullName>
    </recommendedName>
</protein>
<feature type="domain" description="HMG box" evidence="7">
    <location>
        <begin position="57"/>
        <end position="126"/>
    </location>
</feature>
<keyword evidence="2 4" id="KW-0238">DNA-binding</keyword>
<dbReference type="InterPro" id="IPR036910">
    <property type="entry name" value="HMG_box_dom_sf"/>
</dbReference>
<dbReference type="GO" id="GO:0005634">
    <property type="term" value="C:nucleus"/>
    <property type="evidence" value="ECO:0007669"/>
    <property type="project" value="UniProtKB-SubCell"/>
</dbReference>
<feature type="transmembrane region" description="Helical" evidence="6">
    <location>
        <begin position="179"/>
        <end position="199"/>
    </location>
</feature>
<feature type="DNA-binding region" description="HMG box" evidence="4">
    <location>
        <begin position="57"/>
        <end position="126"/>
    </location>
</feature>
<keyword evidence="6" id="KW-0812">Transmembrane</keyword>
<evidence type="ECO:0000313" key="9">
    <source>
        <dbReference type="Proteomes" id="UP000822688"/>
    </source>
</evidence>
<dbReference type="InterPro" id="IPR031061">
    <property type="entry name" value="HMGB_plant"/>
</dbReference>
<dbReference type="PROSITE" id="PS50118">
    <property type="entry name" value="HMG_BOX_2"/>
    <property type="match status" value="1"/>
</dbReference>
<dbReference type="SMART" id="SM00398">
    <property type="entry name" value="HMG"/>
    <property type="match status" value="1"/>
</dbReference>
<accession>A0A8T0I2N6</accession>
<keyword evidence="6" id="KW-1133">Transmembrane helix</keyword>
<reference evidence="8" key="1">
    <citation type="submission" date="2020-06" db="EMBL/GenBank/DDBJ databases">
        <title>WGS assembly of Ceratodon purpureus strain R40.</title>
        <authorList>
            <person name="Carey S.B."/>
            <person name="Jenkins J."/>
            <person name="Shu S."/>
            <person name="Lovell J.T."/>
            <person name="Sreedasyam A."/>
            <person name="Maumus F."/>
            <person name="Tiley G.P."/>
            <person name="Fernandez-Pozo N."/>
            <person name="Barry K."/>
            <person name="Chen C."/>
            <person name="Wang M."/>
            <person name="Lipzen A."/>
            <person name="Daum C."/>
            <person name="Saski C.A."/>
            <person name="Payton A.C."/>
            <person name="Mcbreen J.C."/>
            <person name="Conrad R.E."/>
            <person name="Kollar L.M."/>
            <person name="Olsson S."/>
            <person name="Huttunen S."/>
            <person name="Landis J.B."/>
            <person name="Wickett N.J."/>
            <person name="Johnson M.G."/>
            <person name="Rensing S.A."/>
            <person name="Grimwood J."/>
            <person name="Schmutz J."/>
            <person name="Mcdaniel S.F."/>
        </authorList>
    </citation>
    <scope>NUCLEOTIDE SEQUENCE</scope>
    <source>
        <strain evidence="8">R40</strain>
    </source>
</reference>
<evidence type="ECO:0000256" key="5">
    <source>
        <dbReference type="SAM" id="MobiDB-lite"/>
    </source>
</evidence>
<organism evidence="8 9">
    <name type="scientific">Ceratodon purpureus</name>
    <name type="common">Fire moss</name>
    <name type="synonym">Dicranum purpureum</name>
    <dbReference type="NCBI Taxonomy" id="3225"/>
    <lineage>
        <taxon>Eukaryota</taxon>
        <taxon>Viridiplantae</taxon>
        <taxon>Streptophyta</taxon>
        <taxon>Embryophyta</taxon>
        <taxon>Bryophyta</taxon>
        <taxon>Bryophytina</taxon>
        <taxon>Bryopsida</taxon>
        <taxon>Dicranidae</taxon>
        <taxon>Pseudoditrichales</taxon>
        <taxon>Ditrichaceae</taxon>
        <taxon>Ceratodon</taxon>
    </lineage>
</organism>
<keyword evidence="3 4" id="KW-0539">Nucleus</keyword>
<dbReference type="InterPro" id="IPR009071">
    <property type="entry name" value="HMG_box_dom"/>
</dbReference>
<keyword evidence="6" id="KW-0472">Membrane</keyword>
<proteinExistence type="predicted"/>
<feature type="compositionally biased region" description="Acidic residues" evidence="5">
    <location>
        <begin position="130"/>
        <end position="141"/>
    </location>
</feature>